<evidence type="ECO:0000259" key="7">
    <source>
        <dbReference type="PROSITE" id="PS50110"/>
    </source>
</evidence>
<evidence type="ECO:0000256" key="3">
    <source>
        <dbReference type="ARBA" id="ARBA00023125"/>
    </source>
</evidence>
<dbReference type="PROSITE" id="PS50110">
    <property type="entry name" value="RESPONSE_REGULATORY"/>
    <property type="match status" value="1"/>
</dbReference>
<evidence type="ECO:0000256" key="5">
    <source>
        <dbReference type="PROSITE-ProRule" id="PRU00169"/>
    </source>
</evidence>
<dbReference type="SMART" id="SM00448">
    <property type="entry name" value="REC"/>
    <property type="match status" value="1"/>
</dbReference>
<dbReference type="CDD" id="cd06170">
    <property type="entry name" value="LuxR_C_like"/>
    <property type="match status" value="1"/>
</dbReference>
<dbReference type="PRINTS" id="PR00038">
    <property type="entry name" value="HTHLUXR"/>
</dbReference>
<dbReference type="Pfam" id="PF00072">
    <property type="entry name" value="Response_reg"/>
    <property type="match status" value="1"/>
</dbReference>
<dbReference type="Proteomes" id="UP000609346">
    <property type="component" value="Unassembled WGS sequence"/>
</dbReference>
<name>A0ABR8MVX2_9BACL</name>
<feature type="domain" description="Response regulatory" evidence="7">
    <location>
        <begin position="4"/>
        <end position="121"/>
    </location>
</feature>
<evidence type="ECO:0000313" key="9">
    <source>
        <dbReference type="Proteomes" id="UP000609346"/>
    </source>
</evidence>
<dbReference type="InterPro" id="IPR000792">
    <property type="entry name" value="Tscrpt_reg_LuxR_C"/>
</dbReference>
<dbReference type="InterPro" id="IPR001789">
    <property type="entry name" value="Sig_transdc_resp-reg_receiver"/>
</dbReference>
<dbReference type="InterPro" id="IPR011006">
    <property type="entry name" value="CheY-like_superfamily"/>
</dbReference>
<keyword evidence="4" id="KW-0804">Transcription</keyword>
<keyword evidence="1 5" id="KW-0597">Phosphoprotein</keyword>
<dbReference type="Gene3D" id="3.40.50.2300">
    <property type="match status" value="1"/>
</dbReference>
<dbReference type="InterPro" id="IPR016032">
    <property type="entry name" value="Sig_transdc_resp-reg_C-effctor"/>
</dbReference>
<dbReference type="InterPro" id="IPR039420">
    <property type="entry name" value="WalR-like"/>
</dbReference>
<dbReference type="PANTHER" id="PTHR43214">
    <property type="entry name" value="TWO-COMPONENT RESPONSE REGULATOR"/>
    <property type="match status" value="1"/>
</dbReference>
<evidence type="ECO:0000256" key="2">
    <source>
        <dbReference type="ARBA" id="ARBA00023015"/>
    </source>
</evidence>
<dbReference type="SMART" id="SM00421">
    <property type="entry name" value="HTH_LUXR"/>
    <property type="match status" value="1"/>
</dbReference>
<evidence type="ECO:0000256" key="1">
    <source>
        <dbReference type="ARBA" id="ARBA00022553"/>
    </source>
</evidence>
<keyword evidence="2" id="KW-0805">Transcription regulation</keyword>
<feature type="domain" description="HTH luxR-type" evidence="6">
    <location>
        <begin position="142"/>
        <end position="207"/>
    </location>
</feature>
<organism evidence="8 9">
    <name type="scientific">Paenibacillus terricola</name>
    <dbReference type="NCBI Taxonomy" id="2763503"/>
    <lineage>
        <taxon>Bacteria</taxon>
        <taxon>Bacillati</taxon>
        <taxon>Bacillota</taxon>
        <taxon>Bacilli</taxon>
        <taxon>Bacillales</taxon>
        <taxon>Paenibacillaceae</taxon>
        <taxon>Paenibacillus</taxon>
    </lineage>
</organism>
<dbReference type="CDD" id="cd17535">
    <property type="entry name" value="REC_NarL-like"/>
    <property type="match status" value="1"/>
</dbReference>
<dbReference type="Pfam" id="PF00196">
    <property type="entry name" value="GerE"/>
    <property type="match status" value="1"/>
</dbReference>
<dbReference type="InterPro" id="IPR058245">
    <property type="entry name" value="NreC/VraR/RcsB-like_REC"/>
</dbReference>
<sequence length="212" mass="24149">MKTTILIVDDHVLIRKGIRLLLEGLSGLEITGEACDGTEAILLAERHRPDVILMDLSMPDGLDGFAASQIILSKLKSTKIIVLTMHDEEIYVRKALQLHIHGYLLKNSQANEIQEAIRAVMSGERYYKTQIPEEQLSRLMKVEGTESVLTLREREILRLTALGYTNIQISQQLSISPKTVENHKSNMMQKLQLKDKHDLIKYAIKNKFIDLF</sequence>
<comment type="caution">
    <text evidence="8">The sequence shown here is derived from an EMBL/GenBank/DDBJ whole genome shotgun (WGS) entry which is preliminary data.</text>
</comment>
<dbReference type="SUPFAM" id="SSF52172">
    <property type="entry name" value="CheY-like"/>
    <property type="match status" value="1"/>
</dbReference>
<reference evidence="8 9" key="1">
    <citation type="submission" date="2020-09" db="EMBL/GenBank/DDBJ databases">
        <title>Paenibacillus sp. strain PR3 16S rRNA gene Genome sequencing and assembly.</title>
        <authorList>
            <person name="Kim J."/>
        </authorList>
    </citation>
    <scope>NUCLEOTIDE SEQUENCE [LARGE SCALE GENOMIC DNA]</scope>
    <source>
        <strain evidence="8 9">PR3</strain>
    </source>
</reference>
<evidence type="ECO:0000313" key="8">
    <source>
        <dbReference type="EMBL" id="MBD3919735.1"/>
    </source>
</evidence>
<dbReference type="SUPFAM" id="SSF46894">
    <property type="entry name" value="C-terminal effector domain of the bipartite response regulators"/>
    <property type="match status" value="1"/>
</dbReference>
<keyword evidence="3" id="KW-0238">DNA-binding</keyword>
<dbReference type="RefSeq" id="WP_191204028.1">
    <property type="nucleotide sequence ID" value="NZ_JACXZA010000003.1"/>
</dbReference>
<feature type="modified residue" description="4-aspartylphosphate" evidence="5">
    <location>
        <position position="55"/>
    </location>
</feature>
<evidence type="ECO:0000256" key="4">
    <source>
        <dbReference type="ARBA" id="ARBA00023163"/>
    </source>
</evidence>
<proteinExistence type="predicted"/>
<evidence type="ECO:0000259" key="6">
    <source>
        <dbReference type="PROSITE" id="PS50043"/>
    </source>
</evidence>
<accession>A0ABR8MVX2</accession>
<dbReference type="PANTHER" id="PTHR43214:SF41">
    <property type="entry name" value="NITRATE_NITRITE RESPONSE REGULATOR PROTEIN NARP"/>
    <property type="match status" value="1"/>
</dbReference>
<dbReference type="PROSITE" id="PS00622">
    <property type="entry name" value="HTH_LUXR_1"/>
    <property type="match status" value="1"/>
</dbReference>
<gene>
    <name evidence="8" type="ORF">H8B09_13300</name>
</gene>
<dbReference type="PROSITE" id="PS50043">
    <property type="entry name" value="HTH_LUXR_2"/>
    <property type="match status" value="1"/>
</dbReference>
<dbReference type="EMBL" id="JACXZA010000003">
    <property type="protein sequence ID" value="MBD3919735.1"/>
    <property type="molecule type" value="Genomic_DNA"/>
</dbReference>
<protein>
    <submittedName>
        <fullName evidence="8">Response regulator transcription factor</fullName>
    </submittedName>
</protein>
<keyword evidence="9" id="KW-1185">Reference proteome</keyword>